<dbReference type="GO" id="GO:0003677">
    <property type="term" value="F:DNA binding"/>
    <property type="evidence" value="ECO:0007669"/>
    <property type="project" value="UniProtKB-KW"/>
</dbReference>
<dbReference type="GO" id="GO:0071821">
    <property type="term" value="C:FANCM-MHF complex"/>
    <property type="evidence" value="ECO:0007669"/>
    <property type="project" value="InterPro"/>
</dbReference>
<dbReference type="GO" id="GO:0000712">
    <property type="term" value="P:resolution of meiotic recombination intermediates"/>
    <property type="evidence" value="ECO:0007669"/>
    <property type="project" value="TreeGrafter"/>
</dbReference>
<dbReference type="Pfam" id="PF15630">
    <property type="entry name" value="CENP-S"/>
    <property type="match status" value="1"/>
</dbReference>
<accession>A0A8H7Q5G4</accession>
<dbReference type="GO" id="GO:0006281">
    <property type="term" value="P:DNA repair"/>
    <property type="evidence" value="ECO:0007669"/>
    <property type="project" value="UniProtKB-KW"/>
</dbReference>
<dbReference type="Proteomes" id="UP000654370">
    <property type="component" value="Unassembled WGS sequence"/>
</dbReference>
<protein>
    <recommendedName>
        <fullName evidence="7">Centromere protein S</fullName>
    </recommendedName>
</protein>
<dbReference type="SUPFAM" id="SSF47113">
    <property type="entry name" value="Histone-fold"/>
    <property type="match status" value="1"/>
</dbReference>
<keyword evidence="2" id="KW-0227">DNA damage</keyword>
<evidence type="ECO:0000256" key="4">
    <source>
        <dbReference type="ARBA" id="ARBA00023204"/>
    </source>
</evidence>
<keyword evidence="6" id="KW-1185">Reference proteome</keyword>
<reference evidence="5" key="1">
    <citation type="submission" date="2020-12" db="EMBL/GenBank/DDBJ databases">
        <title>Metabolic potential, ecology and presence of endohyphal bacteria is reflected in genomic diversity of Mucoromycotina.</title>
        <authorList>
            <person name="Muszewska A."/>
            <person name="Okrasinska A."/>
            <person name="Steczkiewicz K."/>
            <person name="Drgas O."/>
            <person name="Orlowska M."/>
            <person name="Perlinska-Lenart U."/>
            <person name="Aleksandrzak-Piekarczyk T."/>
            <person name="Szatraj K."/>
            <person name="Zielenkiewicz U."/>
            <person name="Pilsyk S."/>
            <person name="Malc E."/>
            <person name="Mieczkowski P."/>
            <person name="Kruszewska J.S."/>
            <person name="Biernat P."/>
            <person name="Pawlowska J."/>
        </authorList>
    </citation>
    <scope>NUCLEOTIDE SEQUENCE</scope>
    <source>
        <strain evidence="5">WA0000067209</strain>
    </source>
</reference>
<evidence type="ECO:0008006" key="7">
    <source>
        <dbReference type="Google" id="ProtNLM"/>
    </source>
</evidence>
<evidence type="ECO:0000256" key="3">
    <source>
        <dbReference type="ARBA" id="ARBA00023125"/>
    </source>
</evidence>
<evidence type="ECO:0000313" key="5">
    <source>
        <dbReference type="EMBL" id="KAG2185905.1"/>
    </source>
</evidence>
<evidence type="ECO:0000256" key="2">
    <source>
        <dbReference type="ARBA" id="ARBA00022763"/>
    </source>
</evidence>
<dbReference type="GO" id="GO:0003682">
    <property type="term" value="F:chromatin binding"/>
    <property type="evidence" value="ECO:0007669"/>
    <property type="project" value="TreeGrafter"/>
</dbReference>
<dbReference type="OrthoDB" id="1872155at2759"/>
<evidence type="ECO:0000256" key="1">
    <source>
        <dbReference type="ARBA" id="ARBA00006612"/>
    </source>
</evidence>
<evidence type="ECO:0000313" key="6">
    <source>
        <dbReference type="Proteomes" id="UP000654370"/>
    </source>
</evidence>
<feature type="non-terminal residue" evidence="5">
    <location>
        <position position="1"/>
    </location>
</feature>
<dbReference type="GO" id="GO:0031297">
    <property type="term" value="P:replication fork processing"/>
    <property type="evidence" value="ECO:0007669"/>
    <property type="project" value="TreeGrafter"/>
</dbReference>
<comment type="caution">
    <text evidence="5">The sequence shown here is derived from an EMBL/GenBank/DDBJ whole genome shotgun (WGS) entry which is preliminary data.</text>
</comment>
<keyword evidence="4" id="KW-0234">DNA repair</keyword>
<dbReference type="InterPro" id="IPR009072">
    <property type="entry name" value="Histone-fold"/>
</dbReference>
<dbReference type="GO" id="GO:0046982">
    <property type="term" value="F:protein heterodimerization activity"/>
    <property type="evidence" value="ECO:0007669"/>
    <property type="project" value="InterPro"/>
</dbReference>
<organism evidence="5 6">
    <name type="scientific">Mortierella isabellina</name>
    <name type="common">Filamentous fungus</name>
    <name type="synonym">Umbelopsis isabellina</name>
    <dbReference type="NCBI Taxonomy" id="91625"/>
    <lineage>
        <taxon>Eukaryota</taxon>
        <taxon>Fungi</taxon>
        <taxon>Fungi incertae sedis</taxon>
        <taxon>Mucoromycota</taxon>
        <taxon>Mucoromycotina</taxon>
        <taxon>Umbelopsidomycetes</taxon>
        <taxon>Umbelopsidales</taxon>
        <taxon>Umbelopsidaceae</taxon>
        <taxon>Umbelopsis</taxon>
    </lineage>
</organism>
<proteinExistence type="inferred from homology"/>
<name>A0A8H7Q5G4_MORIS</name>
<dbReference type="CDD" id="cd22919">
    <property type="entry name" value="HFD_CENP-S"/>
    <property type="match status" value="1"/>
</dbReference>
<dbReference type="Gene3D" id="1.10.20.10">
    <property type="entry name" value="Histone, subunit A"/>
    <property type="match status" value="1"/>
</dbReference>
<sequence>MSDAENQDQQQRLKSAVWYTVGRIAEVEAMFAAENTGKTASPQFIASLADVVYKQMETLALDVEMFARHGKRSTISMEDVKVGGVFYVHEEMTA</sequence>
<gene>
    <name evidence="5" type="ORF">INT43_002343</name>
</gene>
<dbReference type="PANTHER" id="PTHR22980">
    <property type="entry name" value="CORTISTATIN"/>
    <property type="match status" value="1"/>
</dbReference>
<comment type="similarity">
    <text evidence="1">Belongs to the TAF9 family. CENP-S/MHF1 subfamily.</text>
</comment>
<dbReference type="PANTHER" id="PTHR22980:SF0">
    <property type="entry name" value="CENTROMERE PROTEIN S"/>
    <property type="match status" value="1"/>
</dbReference>
<keyword evidence="3" id="KW-0238">DNA-binding</keyword>
<dbReference type="EMBL" id="JAEPQZ010000001">
    <property type="protein sequence ID" value="KAG2185905.1"/>
    <property type="molecule type" value="Genomic_DNA"/>
</dbReference>
<dbReference type="InterPro" id="IPR029003">
    <property type="entry name" value="CENP-S/Mhf1"/>
</dbReference>
<dbReference type="AlphaFoldDB" id="A0A8H7Q5G4"/>